<dbReference type="AlphaFoldDB" id="A0A0F4PT67"/>
<sequence>MSAMRLNQSVGIGAMNNPNDVKAVQNAINSLINLIAPTRTLVVDGRVGARPENSKTVAAIKAFQSKVVGMVRPDGRIDVNGRTHRKINEKLLQAPGQVSFKLPTASSDVINLSNSDYVDVANELSCKVAAIKAVAEVESSTDAFLPNGKPKILYEAHIFSRLTGHIYDASHPSISSRAWNRSLYIGGAQEYTRLEQAMALNVTEALKSASWGRFQIMGFNHRAAGFASIENFVKAMFTSERKQLDAFVSFVKSKGLDQHLTTLNWAAFARGYNGSQYAKNKYDVKLQQAFDKYDNE</sequence>
<dbReference type="EMBL" id="JXXZ01000001">
    <property type="protein sequence ID" value="KJZ02300.1"/>
    <property type="molecule type" value="Genomic_DNA"/>
</dbReference>
<reference evidence="2 3" key="1">
    <citation type="journal article" date="2015" name="BMC Genomics">
        <title>Genome mining reveals unlocked bioactive potential of marine Gram-negative bacteria.</title>
        <authorList>
            <person name="Machado H."/>
            <person name="Sonnenschein E.C."/>
            <person name="Melchiorsen J."/>
            <person name="Gram L."/>
        </authorList>
    </citation>
    <scope>NUCLEOTIDE SEQUENCE [LARGE SCALE GENOMIC DNA]</scope>
    <source>
        <strain evidence="2 3">S3137</strain>
    </source>
</reference>
<protein>
    <recommendedName>
        <fullName evidence="1">N-acetylmuramidase domain-containing protein</fullName>
    </recommendedName>
</protein>
<comment type="caution">
    <text evidence="2">The sequence shown here is derived from an EMBL/GenBank/DDBJ whole genome shotgun (WGS) entry which is preliminary data.</text>
</comment>
<dbReference type="OrthoDB" id="1523598at2"/>
<evidence type="ECO:0000313" key="3">
    <source>
        <dbReference type="Proteomes" id="UP000033664"/>
    </source>
</evidence>
<dbReference type="PATRIC" id="fig|151081.8.peg.1410"/>
<dbReference type="GeneID" id="58227092"/>
<dbReference type="Proteomes" id="UP000033664">
    <property type="component" value="Unassembled WGS sequence"/>
</dbReference>
<evidence type="ECO:0000259" key="1">
    <source>
        <dbReference type="Pfam" id="PF11860"/>
    </source>
</evidence>
<accession>A0A0F4PT67</accession>
<gene>
    <name evidence="2" type="ORF">TW72_01155</name>
</gene>
<evidence type="ECO:0000313" key="2">
    <source>
        <dbReference type="EMBL" id="KJZ02300.1"/>
    </source>
</evidence>
<proteinExistence type="predicted"/>
<dbReference type="RefSeq" id="WP_045979025.1">
    <property type="nucleotide sequence ID" value="NZ_CP023397.1"/>
</dbReference>
<name>A0A0F4PT67_9GAMM</name>
<dbReference type="Pfam" id="PF11860">
    <property type="entry name" value="Muramidase"/>
    <property type="match status" value="1"/>
</dbReference>
<keyword evidence="3" id="KW-1185">Reference proteome</keyword>
<organism evidence="2 3">
    <name type="scientific">Pseudoalteromonas ruthenica</name>
    <dbReference type="NCBI Taxonomy" id="151081"/>
    <lineage>
        <taxon>Bacteria</taxon>
        <taxon>Pseudomonadati</taxon>
        <taxon>Pseudomonadota</taxon>
        <taxon>Gammaproteobacteria</taxon>
        <taxon>Alteromonadales</taxon>
        <taxon>Pseudoalteromonadaceae</taxon>
        <taxon>Pseudoalteromonas</taxon>
    </lineage>
</organism>
<dbReference type="InterPro" id="IPR024408">
    <property type="entry name" value="Muramidase"/>
</dbReference>
<feature type="domain" description="N-acetylmuramidase" evidence="1">
    <location>
        <begin position="128"/>
        <end position="293"/>
    </location>
</feature>